<keyword evidence="2" id="KW-0479">Metal-binding</keyword>
<dbReference type="Proteomes" id="UP000617628">
    <property type="component" value="Unassembled WGS sequence"/>
</dbReference>
<keyword evidence="5" id="KW-0732">Signal</keyword>
<dbReference type="GO" id="GO:0046872">
    <property type="term" value="F:metal ion binding"/>
    <property type="evidence" value="ECO:0007669"/>
    <property type="project" value="UniProtKB-KW"/>
</dbReference>
<dbReference type="EMBL" id="JAENIL010000057">
    <property type="protein sequence ID" value="MBK1879746.1"/>
    <property type="molecule type" value="Genomic_DNA"/>
</dbReference>
<dbReference type="PANTHER" id="PTHR42693">
    <property type="entry name" value="ARYLSULFATASE FAMILY MEMBER"/>
    <property type="match status" value="1"/>
</dbReference>
<dbReference type="GO" id="GO:0004065">
    <property type="term" value="F:arylsulfatase activity"/>
    <property type="evidence" value="ECO:0007669"/>
    <property type="project" value="TreeGrafter"/>
</dbReference>
<feature type="signal peptide" evidence="5">
    <location>
        <begin position="1"/>
        <end position="23"/>
    </location>
</feature>
<reference evidence="7" key="1">
    <citation type="submission" date="2021-01" db="EMBL/GenBank/DDBJ databases">
        <title>Modified the classification status of verrucomicrobia.</title>
        <authorList>
            <person name="Feng X."/>
        </authorList>
    </citation>
    <scope>NUCLEOTIDE SEQUENCE</scope>
    <source>
        <strain evidence="7">KCTC 13126</strain>
    </source>
</reference>
<dbReference type="PANTHER" id="PTHR42693:SF53">
    <property type="entry name" value="ENDO-4-O-SULFATASE"/>
    <property type="match status" value="1"/>
</dbReference>
<evidence type="ECO:0000313" key="8">
    <source>
        <dbReference type="Proteomes" id="UP000617628"/>
    </source>
</evidence>
<feature type="chain" id="PRO_5037872045" evidence="5">
    <location>
        <begin position="24"/>
        <end position="178"/>
    </location>
</feature>
<sequence>MKKRRYHVILTSLVLLAASVLTAAPKSEKPNIVFIFCDDLGYGDLGCFGAKDIKTPNIDRLADTGIKFTDFYSVSPVCTPSRAGLMTGRVPQRMGVVGVYFPESFTGMPTNEITIAQVLKKAGYKTGIVGKWHLGHHHQFLPLQRGFDEYFGIPYSNDMESVVYIKGNEVVDFQVDQT</sequence>
<evidence type="ECO:0000256" key="3">
    <source>
        <dbReference type="ARBA" id="ARBA00022801"/>
    </source>
</evidence>
<organism evidence="7 8">
    <name type="scientific">Pelagicoccus mobilis</name>
    <dbReference type="NCBI Taxonomy" id="415221"/>
    <lineage>
        <taxon>Bacteria</taxon>
        <taxon>Pseudomonadati</taxon>
        <taxon>Verrucomicrobiota</taxon>
        <taxon>Opitutia</taxon>
        <taxon>Puniceicoccales</taxon>
        <taxon>Pelagicoccaceae</taxon>
        <taxon>Pelagicoccus</taxon>
    </lineage>
</organism>
<accession>A0A934RZX9</accession>
<comment type="caution">
    <text evidence="7">The sequence shown here is derived from an EMBL/GenBank/DDBJ whole genome shotgun (WGS) entry which is preliminary data.</text>
</comment>
<evidence type="ECO:0000256" key="2">
    <source>
        <dbReference type="ARBA" id="ARBA00022723"/>
    </source>
</evidence>
<gene>
    <name evidence="7" type="ORF">JIN87_22865</name>
</gene>
<evidence type="ECO:0000256" key="5">
    <source>
        <dbReference type="SAM" id="SignalP"/>
    </source>
</evidence>
<keyword evidence="8" id="KW-1185">Reference proteome</keyword>
<dbReference type="InterPro" id="IPR050738">
    <property type="entry name" value="Sulfatase"/>
</dbReference>
<feature type="domain" description="Sulfatase N-terminal" evidence="6">
    <location>
        <begin position="30"/>
        <end position="161"/>
    </location>
</feature>
<evidence type="ECO:0000256" key="1">
    <source>
        <dbReference type="ARBA" id="ARBA00008779"/>
    </source>
</evidence>
<dbReference type="AlphaFoldDB" id="A0A934RZX9"/>
<comment type="similarity">
    <text evidence="1">Belongs to the sulfatase family.</text>
</comment>
<dbReference type="PROSITE" id="PS00523">
    <property type="entry name" value="SULFATASE_1"/>
    <property type="match status" value="1"/>
</dbReference>
<dbReference type="InterPro" id="IPR000917">
    <property type="entry name" value="Sulfatase_N"/>
</dbReference>
<protein>
    <submittedName>
        <fullName evidence="7">Sulfatase-like hydrolase/transferase</fullName>
    </submittedName>
</protein>
<dbReference type="Pfam" id="PF00884">
    <property type="entry name" value="Sulfatase"/>
    <property type="match status" value="1"/>
</dbReference>
<name>A0A934RZX9_9BACT</name>
<keyword evidence="3 7" id="KW-0378">Hydrolase</keyword>
<dbReference type="InterPro" id="IPR024607">
    <property type="entry name" value="Sulfatase_CS"/>
</dbReference>
<evidence type="ECO:0000259" key="6">
    <source>
        <dbReference type="Pfam" id="PF00884"/>
    </source>
</evidence>
<evidence type="ECO:0000256" key="4">
    <source>
        <dbReference type="ARBA" id="ARBA00022837"/>
    </source>
</evidence>
<dbReference type="SUPFAM" id="SSF53649">
    <property type="entry name" value="Alkaline phosphatase-like"/>
    <property type="match status" value="1"/>
</dbReference>
<dbReference type="Gene3D" id="3.40.720.10">
    <property type="entry name" value="Alkaline Phosphatase, subunit A"/>
    <property type="match status" value="1"/>
</dbReference>
<proteinExistence type="inferred from homology"/>
<keyword evidence="4" id="KW-0106">Calcium</keyword>
<dbReference type="InterPro" id="IPR017850">
    <property type="entry name" value="Alkaline_phosphatase_core_sf"/>
</dbReference>
<evidence type="ECO:0000313" key="7">
    <source>
        <dbReference type="EMBL" id="MBK1879746.1"/>
    </source>
</evidence>
<dbReference type="PROSITE" id="PS00149">
    <property type="entry name" value="SULFATASE_2"/>
    <property type="match status" value="1"/>
</dbReference>